<gene>
    <name evidence="1" type="ORF">PXEA_LOCUS4637</name>
</gene>
<keyword evidence="2" id="KW-1185">Reference proteome</keyword>
<reference evidence="1" key="1">
    <citation type="submission" date="2018-11" db="EMBL/GenBank/DDBJ databases">
        <authorList>
            <consortium name="Pathogen Informatics"/>
        </authorList>
    </citation>
    <scope>NUCLEOTIDE SEQUENCE</scope>
</reference>
<name>A0A448WGG2_9PLAT</name>
<organism evidence="1 2">
    <name type="scientific">Protopolystoma xenopodis</name>
    <dbReference type="NCBI Taxonomy" id="117903"/>
    <lineage>
        <taxon>Eukaryota</taxon>
        <taxon>Metazoa</taxon>
        <taxon>Spiralia</taxon>
        <taxon>Lophotrochozoa</taxon>
        <taxon>Platyhelminthes</taxon>
        <taxon>Monogenea</taxon>
        <taxon>Polyopisthocotylea</taxon>
        <taxon>Polystomatidea</taxon>
        <taxon>Polystomatidae</taxon>
        <taxon>Protopolystoma</taxon>
    </lineage>
</organism>
<comment type="caution">
    <text evidence="1">The sequence shown here is derived from an EMBL/GenBank/DDBJ whole genome shotgun (WGS) entry which is preliminary data.</text>
</comment>
<dbReference type="EMBL" id="CAAALY010011137">
    <property type="protein sequence ID" value="VEL11197.1"/>
    <property type="molecule type" value="Genomic_DNA"/>
</dbReference>
<proteinExistence type="predicted"/>
<sequence>MHLGVHTRTRLSALPIVNKPIEASPFLIGEEQASSGSSDPKNPCEQSIRTNQGAVEAMFFNAHIWASMCGLASL</sequence>
<evidence type="ECO:0000313" key="2">
    <source>
        <dbReference type="Proteomes" id="UP000784294"/>
    </source>
</evidence>
<dbReference type="AlphaFoldDB" id="A0A448WGG2"/>
<protein>
    <submittedName>
        <fullName evidence="1">Uncharacterized protein</fullName>
    </submittedName>
</protein>
<dbReference type="Proteomes" id="UP000784294">
    <property type="component" value="Unassembled WGS sequence"/>
</dbReference>
<accession>A0A448WGG2</accession>
<evidence type="ECO:0000313" key="1">
    <source>
        <dbReference type="EMBL" id="VEL11197.1"/>
    </source>
</evidence>